<keyword evidence="1" id="KW-0472">Membrane</keyword>
<reference evidence="2" key="2">
    <citation type="submission" date="2020-09" db="EMBL/GenBank/DDBJ databases">
        <authorList>
            <person name="Sun Q."/>
            <person name="Zhou Y."/>
        </authorList>
    </citation>
    <scope>NUCLEOTIDE SEQUENCE</scope>
    <source>
        <strain evidence="2">CGMCC 1.15725</strain>
    </source>
</reference>
<keyword evidence="3" id="KW-1185">Reference proteome</keyword>
<protein>
    <recommendedName>
        <fullName evidence="4">DUF2975 domain-containing protein</fullName>
    </recommendedName>
</protein>
<evidence type="ECO:0000313" key="2">
    <source>
        <dbReference type="EMBL" id="GGF03948.1"/>
    </source>
</evidence>
<dbReference type="Proteomes" id="UP000646365">
    <property type="component" value="Unassembled WGS sequence"/>
</dbReference>
<dbReference type="RefSeq" id="WP_189042402.1">
    <property type="nucleotide sequence ID" value="NZ_BMJQ01000001.1"/>
</dbReference>
<dbReference type="EMBL" id="BMJQ01000001">
    <property type="protein sequence ID" value="GGF03948.1"/>
    <property type="molecule type" value="Genomic_DNA"/>
</dbReference>
<keyword evidence="1" id="KW-0812">Transmembrane</keyword>
<feature type="transmembrane region" description="Helical" evidence="1">
    <location>
        <begin position="161"/>
        <end position="182"/>
    </location>
</feature>
<sequence length="199" mass="21438">MGMLLTMLPSRTDSERPIHRRIQARSRLFSLLFTGLLWLLAALTAALVLAALFYRGDHVFVGADGVDITFGSGQPAGKVPLASLATRYRIGGAVALVAQMGPAILVLANLRGLFRLYAAGTVFARENASHIRQIGLWLIAYAVAPCLSVGLLTLVDCAVDRAWFHLVEVQALVLGGILMVIAQVMEAGRQIELDRNGFV</sequence>
<evidence type="ECO:0008006" key="4">
    <source>
        <dbReference type="Google" id="ProtNLM"/>
    </source>
</evidence>
<comment type="caution">
    <text evidence="2">The sequence shown here is derived from an EMBL/GenBank/DDBJ whole genome shotgun (WGS) entry which is preliminary data.</text>
</comment>
<keyword evidence="1" id="KW-1133">Transmembrane helix</keyword>
<reference evidence="2" key="1">
    <citation type="journal article" date="2014" name="Int. J. Syst. Evol. Microbiol.">
        <title>Complete genome sequence of Corynebacterium casei LMG S-19264T (=DSM 44701T), isolated from a smear-ripened cheese.</title>
        <authorList>
            <consortium name="US DOE Joint Genome Institute (JGI-PGF)"/>
            <person name="Walter F."/>
            <person name="Albersmeier A."/>
            <person name="Kalinowski J."/>
            <person name="Ruckert C."/>
        </authorList>
    </citation>
    <scope>NUCLEOTIDE SEQUENCE</scope>
    <source>
        <strain evidence="2">CGMCC 1.15725</strain>
    </source>
</reference>
<evidence type="ECO:0000313" key="3">
    <source>
        <dbReference type="Proteomes" id="UP000646365"/>
    </source>
</evidence>
<feature type="transmembrane region" description="Helical" evidence="1">
    <location>
        <begin position="134"/>
        <end position="155"/>
    </location>
</feature>
<dbReference type="AlphaFoldDB" id="A0A8J3E1P7"/>
<evidence type="ECO:0000256" key="1">
    <source>
        <dbReference type="SAM" id="Phobius"/>
    </source>
</evidence>
<feature type="transmembrane region" description="Helical" evidence="1">
    <location>
        <begin position="90"/>
        <end position="114"/>
    </location>
</feature>
<organism evidence="2 3">
    <name type="scientific">Aliidongia dinghuensis</name>
    <dbReference type="NCBI Taxonomy" id="1867774"/>
    <lineage>
        <taxon>Bacteria</taxon>
        <taxon>Pseudomonadati</taxon>
        <taxon>Pseudomonadota</taxon>
        <taxon>Alphaproteobacteria</taxon>
        <taxon>Rhodospirillales</taxon>
        <taxon>Dongiaceae</taxon>
        <taxon>Aliidongia</taxon>
    </lineage>
</organism>
<gene>
    <name evidence="2" type="ORF">GCM10011611_06770</name>
</gene>
<accession>A0A8J3E1P7</accession>
<proteinExistence type="predicted"/>
<name>A0A8J3E1P7_9PROT</name>